<reference evidence="1" key="2">
    <citation type="journal article" date="2022" name="New Phytol.">
        <title>Evolutionary transition to the ectomycorrhizal habit in the genomes of a hyperdiverse lineage of mushroom-forming fungi.</title>
        <authorList>
            <person name="Looney B."/>
            <person name="Miyauchi S."/>
            <person name="Morin E."/>
            <person name="Drula E."/>
            <person name="Courty P.E."/>
            <person name="Kohler A."/>
            <person name="Kuo A."/>
            <person name="LaButti K."/>
            <person name="Pangilinan J."/>
            <person name="Lipzen A."/>
            <person name="Riley R."/>
            <person name="Andreopoulos W."/>
            <person name="He G."/>
            <person name="Johnson J."/>
            <person name="Nolan M."/>
            <person name="Tritt A."/>
            <person name="Barry K.W."/>
            <person name="Grigoriev I.V."/>
            <person name="Nagy L.G."/>
            <person name="Hibbett D."/>
            <person name="Henrissat B."/>
            <person name="Matheny P.B."/>
            <person name="Labbe J."/>
            <person name="Martin F.M."/>
        </authorList>
    </citation>
    <scope>NUCLEOTIDE SEQUENCE</scope>
    <source>
        <strain evidence="1">HHB10654</strain>
    </source>
</reference>
<dbReference type="Proteomes" id="UP000814140">
    <property type="component" value="Unassembled WGS sequence"/>
</dbReference>
<organism evidence="1 2">
    <name type="scientific">Artomyces pyxidatus</name>
    <dbReference type="NCBI Taxonomy" id="48021"/>
    <lineage>
        <taxon>Eukaryota</taxon>
        <taxon>Fungi</taxon>
        <taxon>Dikarya</taxon>
        <taxon>Basidiomycota</taxon>
        <taxon>Agaricomycotina</taxon>
        <taxon>Agaricomycetes</taxon>
        <taxon>Russulales</taxon>
        <taxon>Auriscalpiaceae</taxon>
        <taxon>Artomyces</taxon>
    </lineage>
</organism>
<proteinExistence type="predicted"/>
<evidence type="ECO:0000313" key="1">
    <source>
        <dbReference type="EMBL" id="KAI0066571.1"/>
    </source>
</evidence>
<feature type="non-terminal residue" evidence="1">
    <location>
        <position position="205"/>
    </location>
</feature>
<accession>A0ACB8TDQ9</accession>
<gene>
    <name evidence="1" type="ORF">BV25DRAFT_1770945</name>
</gene>
<sequence>VKGRATRATIALDMERDVLVFLKDSWRVAHPGCDREGDIYRRLHEHHVPYIPEFECAGDVYSGKFCQRTVTPQYAKKPWACKAKLLIHYVHYRIALGTIGVSMKHFDSGQQVCRAIRDAAEGPLSSAYTKAGVMHRDVSDANIMFTKDRSHGLLIDWEHAVILEDGIKPQATGTWSYMSLKLQTHPYVPHELSDDLESLLYVLAY</sequence>
<keyword evidence="2" id="KW-1185">Reference proteome</keyword>
<reference evidence="1" key="1">
    <citation type="submission" date="2021-03" db="EMBL/GenBank/DDBJ databases">
        <authorList>
            <consortium name="DOE Joint Genome Institute"/>
            <person name="Ahrendt S."/>
            <person name="Looney B.P."/>
            <person name="Miyauchi S."/>
            <person name="Morin E."/>
            <person name="Drula E."/>
            <person name="Courty P.E."/>
            <person name="Chicoki N."/>
            <person name="Fauchery L."/>
            <person name="Kohler A."/>
            <person name="Kuo A."/>
            <person name="Labutti K."/>
            <person name="Pangilinan J."/>
            <person name="Lipzen A."/>
            <person name="Riley R."/>
            <person name="Andreopoulos W."/>
            <person name="He G."/>
            <person name="Johnson J."/>
            <person name="Barry K.W."/>
            <person name="Grigoriev I.V."/>
            <person name="Nagy L."/>
            <person name="Hibbett D."/>
            <person name="Henrissat B."/>
            <person name="Matheny P.B."/>
            <person name="Labbe J."/>
            <person name="Martin F."/>
        </authorList>
    </citation>
    <scope>NUCLEOTIDE SEQUENCE</scope>
    <source>
        <strain evidence="1">HHB10654</strain>
    </source>
</reference>
<comment type="caution">
    <text evidence="1">The sequence shown here is derived from an EMBL/GenBank/DDBJ whole genome shotgun (WGS) entry which is preliminary data.</text>
</comment>
<name>A0ACB8TDQ9_9AGAM</name>
<evidence type="ECO:0000313" key="2">
    <source>
        <dbReference type="Proteomes" id="UP000814140"/>
    </source>
</evidence>
<dbReference type="EMBL" id="MU277192">
    <property type="protein sequence ID" value="KAI0066571.1"/>
    <property type="molecule type" value="Genomic_DNA"/>
</dbReference>
<feature type="non-terminal residue" evidence="1">
    <location>
        <position position="1"/>
    </location>
</feature>
<protein>
    <submittedName>
        <fullName evidence="1">Uncharacterized protein</fullName>
    </submittedName>
</protein>